<reference evidence="2 3" key="1">
    <citation type="journal article" date="2018" name="Genome Biol. Evol.">
        <title>Multiple Roots of Fruiting Body Formation in Amoebozoa.</title>
        <authorList>
            <person name="Hillmann F."/>
            <person name="Forbes G."/>
            <person name="Novohradska S."/>
            <person name="Ferling I."/>
            <person name="Riege K."/>
            <person name="Groth M."/>
            <person name="Westermann M."/>
            <person name="Marz M."/>
            <person name="Spaller T."/>
            <person name="Winckler T."/>
            <person name="Schaap P."/>
            <person name="Glockner G."/>
        </authorList>
    </citation>
    <scope>NUCLEOTIDE SEQUENCE [LARGE SCALE GENOMIC DNA]</scope>
    <source>
        <strain evidence="2 3">Jena</strain>
    </source>
</reference>
<dbReference type="STRING" id="1890364.A0A2P6NCF4"/>
<sequence length="639" mass="71067">MIRTDERNLGLQLKPIEKLGKYELLILLLGLISVLAVSLAGSRLQISEGQSLASFVPKSSYSNAHYPQLHERLPPPIVTDIDGDGLNEVIHVDYDHKIRIHRYGIDKTFLKEASLASKLRIKSGRFPVAMATGYVTPSDPQQHIIVMTDSWSVLCYDHNLKLIWETSAKDSIPNDSYFEEAAAIILSNTIRITDRGLVIIGGRVAKKKADRLEQSVREVVGQGGHVIYDGESVELNHFSYFGFDAKTGHLRWKHEENDFKSTDNTDEASPEHGYKLHVVTNRHLGEVDWKKFGADVLAHTPHQWNGPMDTTFTSARFEQRRKMGKDRDMMEVVKGVEKRERRDNVIVVHNSDGMEVIHLYSGRMVCKLKLDRGLFTDINGDGIIDQIQALGQVEDDVDHNHPGASDSICSALATSGIPYQERLFNGSICNSVSKSPFLNLRSGPSAYTPASNIRAANLLVVPRYVVRETMWDLRFNSSRSSISLDSVFLISSGRVTCYHDNGDVSWQVDTDSRWDTENSADFRHDIAASLSTYSTMSTEPENLVLAVGHTGAIQATLKPLDYAVAPPVVADFNNDGVNDIIIVTPSGIYGHEVTRSVMVGLFGFLLAFFFLFGTVVVYIGTKGGLEVKSSTRKMKPRGD</sequence>
<dbReference type="AlphaFoldDB" id="A0A2P6NCF4"/>
<accession>A0A2P6NCF4</accession>
<dbReference type="PANTHER" id="PTHR34284">
    <property type="entry name" value="FG-GAP REPEAT-CONTAINING PROTEIN"/>
    <property type="match status" value="1"/>
</dbReference>
<name>A0A2P6NCF4_9EUKA</name>
<dbReference type="Proteomes" id="UP000241769">
    <property type="component" value="Unassembled WGS sequence"/>
</dbReference>
<protein>
    <submittedName>
        <fullName evidence="2">FG-GAP repeat-containing protein</fullName>
    </submittedName>
</protein>
<proteinExistence type="predicted"/>
<keyword evidence="3" id="KW-1185">Reference proteome</keyword>
<feature type="transmembrane region" description="Helical" evidence="1">
    <location>
        <begin position="21"/>
        <end position="41"/>
    </location>
</feature>
<evidence type="ECO:0000256" key="1">
    <source>
        <dbReference type="SAM" id="Phobius"/>
    </source>
</evidence>
<dbReference type="PANTHER" id="PTHR34284:SF1">
    <property type="entry name" value="FG-GAP REPEAT-CONTAINING PROTEIN"/>
    <property type="match status" value="1"/>
</dbReference>
<evidence type="ECO:0000313" key="2">
    <source>
        <dbReference type="EMBL" id="PRP81618.1"/>
    </source>
</evidence>
<organism evidence="2 3">
    <name type="scientific">Planoprotostelium fungivorum</name>
    <dbReference type="NCBI Taxonomy" id="1890364"/>
    <lineage>
        <taxon>Eukaryota</taxon>
        <taxon>Amoebozoa</taxon>
        <taxon>Evosea</taxon>
        <taxon>Variosea</taxon>
        <taxon>Cavosteliida</taxon>
        <taxon>Cavosteliaceae</taxon>
        <taxon>Planoprotostelium</taxon>
    </lineage>
</organism>
<dbReference type="OrthoDB" id="270568at2759"/>
<keyword evidence="1" id="KW-0812">Transmembrane</keyword>
<dbReference type="InParanoid" id="A0A2P6NCF4"/>
<keyword evidence="1" id="KW-0472">Membrane</keyword>
<feature type="transmembrane region" description="Helical" evidence="1">
    <location>
        <begin position="597"/>
        <end position="619"/>
    </location>
</feature>
<keyword evidence="1" id="KW-1133">Transmembrane helix</keyword>
<comment type="caution">
    <text evidence="2">The sequence shown here is derived from an EMBL/GenBank/DDBJ whole genome shotgun (WGS) entry which is preliminary data.</text>
</comment>
<dbReference type="InterPro" id="IPR028994">
    <property type="entry name" value="Integrin_alpha_N"/>
</dbReference>
<dbReference type="SUPFAM" id="SSF69318">
    <property type="entry name" value="Integrin alpha N-terminal domain"/>
    <property type="match status" value="1"/>
</dbReference>
<dbReference type="FunCoup" id="A0A2P6NCF4">
    <property type="interactions" value="5"/>
</dbReference>
<dbReference type="EMBL" id="MDYQ01000121">
    <property type="protein sequence ID" value="PRP81618.1"/>
    <property type="molecule type" value="Genomic_DNA"/>
</dbReference>
<evidence type="ECO:0000313" key="3">
    <source>
        <dbReference type="Proteomes" id="UP000241769"/>
    </source>
</evidence>
<gene>
    <name evidence="2" type="ORF">PROFUN_01125</name>
</gene>